<feature type="compositionally biased region" description="Low complexity" evidence="1">
    <location>
        <begin position="640"/>
        <end position="665"/>
    </location>
</feature>
<gene>
    <name evidence="2" type="ORF">PCOR1329_LOCUS73377</name>
</gene>
<evidence type="ECO:0008006" key="4">
    <source>
        <dbReference type="Google" id="ProtNLM"/>
    </source>
</evidence>
<reference evidence="2" key="1">
    <citation type="submission" date="2023-10" db="EMBL/GenBank/DDBJ databases">
        <authorList>
            <person name="Chen Y."/>
            <person name="Shah S."/>
            <person name="Dougan E. K."/>
            <person name="Thang M."/>
            <person name="Chan C."/>
        </authorList>
    </citation>
    <scope>NUCLEOTIDE SEQUENCE [LARGE SCALE GENOMIC DNA]</scope>
</reference>
<dbReference type="InterPro" id="IPR036908">
    <property type="entry name" value="RlpA-like_sf"/>
</dbReference>
<sequence>MAQNLKARQFPCQRKGVSPALAGGGRRQCRAALARSKPAQAPLVMAGRNLTLSTYWDCNGQGCDAETLQPWRAALYVSPPGYGPQDPNDFGGPVYGEAMWLTGAASDALSALLGPDDGCCGVDGNDGGVGGCGRCLLVQNEASLHPEWTAVVMKKSRCPPSSAGCDADTPHFDIAVPGFDYLSNSSSNMCGQPGTGFASQRQSVPLGSWWDLCTSWPCDLSHFEHLCDELPPVFQPGCRLFTSWGWRSGLPSAVTYRTVDCPPEFVEHVRAAFGPDGPGGWPPTPAPNTTAQAPGNSTACATGAWESCQESRCCADEGFTCFAKDAYWSMCLQECAPGEINPDDPREFQTPWSCAVHGPGARPPAPPTAAPTAAPGPTPCSGAWEGCQASRCCASQGFACFQKDPFWAQCRRECTPGEVNPDDPPEYQSPWSCVVLDVEDTSHSITTTSTSRTSVSGSSAVPELLTYTRSTTSQVVNSTVSDIAPQTESAAATVIGTTAGTTTGTTTAFGQFTIVGTTSERNTQSQSAPGVSATITYFETSGTLTSTKPEVTVLSSQSETSTFSPRTASTNGATVTSPARTITVTGTTQTTRPTDLRGSSTMTSAISAGPRTTMTRWSSVTRTTSRPTPAQHARRGCGRTARNPAAARSLASSASRSTSGTRSAARTVQAVLAGAAGCFGREAKRWRSGGD</sequence>
<evidence type="ECO:0000313" key="2">
    <source>
        <dbReference type="EMBL" id="CAK0894299.1"/>
    </source>
</evidence>
<dbReference type="EMBL" id="CAUYUJ010019879">
    <property type="protein sequence ID" value="CAK0894299.1"/>
    <property type="molecule type" value="Genomic_DNA"/>
</dbReference>
<proteinExistence type="predicted"/>
<organism evidence="2 3">
    <name type="scientific">Prorocentrum cordatum</name>
    <dbReference type="NCBI Taxonomy" id="2364126"/>
    <lineage>
        <taxon>Eukaryota</taxon>
        <taxon>Sar</taxon>
        <taxon>Alveolata</taxon>
        <taxon>Dinophyceae</taxon>
        <taxon>Prorocentrales</taxon>
        <taxon>Prorocentraceae</taxon>
        <taxon>Prorocentrum</taxon>
    </lineage>
</organism>
<feature type="compositionally biased region" description="Polar residues" evidence="1">
    <location>
        <begin position="597"/>
        <end position="606"/>
    </location>
</feature>
<accession>A0ABN9X8B7</accession>
<feature type="compositionally biased region" description="Low complexity" evidence="1">
    <location>
        <begin position="611"/>
        <end position="628"/>
    </location>
</feature>
<name>A0ABN9X8B7_9DINO</name>
<dbReference type="Proteomes" id="UP001189429">
    <property type="component" value="Unassembled WGS sequence"/>
</dbReference>
<protein>
    <recommendedName>
        <fullName evidence="4">Cellulase</fullName>
    </recommendedName>
</protein>
<evidence type="ECO:0000256" key="1">
    <source>
        <dbReference type="SAM" id="MobiDB-lite"/>
    </source>
</evidence>
<feature type="region of interest" description="Disordered" evidence="1">
    <location>
        <begin position="585"/>
        <end position="665"/>
    </location>
</feature>
<dbReference type="SUPFAM" id="SSF50685">
    <property type="entry name" value="Barwin-like endoglucanases"/>
    <property type="match status" value="1"/>
</dbReference>
<comment type="caution">
    <text evidence="2">The sequence shown here is derived from an EMBL/GenBank/DDBJ whole genome shotgun (WGS) entry which is preliminary data.</text>
</comment>
<evidence type="ECO:0000313" key="3">
    <source>
        <dbReference type="Proteomes" id="UP001189429"/>
    </source>
</evidence>
<feature type="region of interest" description="Disordered" evidence="1">
    <location>
        <begin position="555"/>
        <end position="574"/>
    </location>
</feature>
<keyword evidence="3" id="KW-1185">Reference proteome</keyword>